<dbReference type="STRING" id="708197.A0A166UNW8"/>
<protein>
    <submittedName>
        <fullName evidence="2">TPR-like protein</fullName>
    </submittedName>
</protein>
<proteinExistence type="predicted"/>
<sequence length="202" mass="23045">MPARMWRHGIHSFLELLRHRLPASLEHMLAFIYLARDVPGTSTVRRCLEASNDIQQSQNGSPRPREPLHWLHETDNKILAMAIILDDSRRRIGLVRAQVPCRGRWHSTGVRGIPAVDWPGGRESTRGRSLTHKTLEYPTTLLPTTSPSPLWFFQSHQRIISQDSKLLLTISFHQVQTAEVHQTSSDSRPATHHHCTASSTRH</sequence>
<keyword evidence="3" id="KW-1185">Reference proteome</keyword>
<feature type="region of interest" description="Disordered" evidence="1">
    <location>
        <begin position="180"/>
        <end position="202"/>
    </location>
</feature>
<organism evidence="2 3">
    <name type="scientific">Colletotrichum tofieldiae</name>
    <dbReference type="NCBI Taxonomy" id="708197"/>
    <lineage>
        <taxon>Eukaryota</taxon>
        <taxon>Fungi</taxon>
        <taxon>Dikarya</taxon>
        <taxon>Ascomycota</taxon>
        <taxon>Pezizomycotina</taxon>
        <taxon>Sordariomycetes</taxon>
        <taxon>Hypocreomycetidae</taxon>
        <taxon>Glomerellales</taxon>
        <taxon>Glomerellaceae</taxon>
        <taxon>Colletotrichum</taxon>
        <taxon>Colletotrichum spaethianum species complex</taxon>
    </lineage>
</organism>
<comment type="caution">
    <text evidence="2">The sequence shown here is derived from an EMBL/GenBank/DDBJ whole genome shotgun (WGS) entry which is preliminary data.</text>
</comment>
<accession>A0A166UNW8</accession>
<dbReference type="Proteomes" id="UP000076552">
    <property type="component" value="Unassembled WGS sequence"/>
</dbReference>
<evidence type="ECO:0000313" key="3">
    <source>
        <dbReference type="Proteomes" id="UP000076552"/>
    </source>
</evidence>
<dbReference type="AlphaFoldDB" id="A0A166UNW8"/>
<evidence type="ECO:0000313" key="2">
    <source>
        <dbReference type="EMBL" id="KZL73622.1"/>
    </source>
</evidence>
<reference evidence="2 3" key="1">
    <citation type="submission" date="2015-06" db="EMBL/GenBank/DDBJ databases">
        <title>Survival trade-offs in plant roots during colonization by closely related pathogenic and mutualistic fungi.</title>
        <authorList>
            <person name="Hacquard S."/>
            <person name="Kracher B."/>
            <person name="Hiruma K."/>
            <person name="Weinman A."/>
            <person name="Muench P."/>
            <person name="Garrido Oter R."/>
            <person name="Ver Loren van Themaat E."/>
            <person name="Dallerey J.-F."/>
            <person name="Damm U."/>
            <person name="Henrissat B."/>
            <person name="Lespinet O."/>
            <person name="Thon M."/>
            <person name="Kemen E."/>
            <person name="McHardy A.C."/>
            <person name="Schulze-Lefert P."/>
            <person name="O'Connell R.J."/>
        </authorList>
    </citation>
    <scope>NUCLEOTIDE SEQUENCE [LARGE SCALE GENOMIC DNA]</scope>
    <source>
        <strain evidence="2 3">0861</strain>
    </source>
</reference>
<dbReference type="EMBL" id="LFIV01000042">
    <property type="protein sequence ID" value="KZL73622.1"/>
    <property type="molecule type" value="Genomic_DNA"/>
</dbReference>
<evidence type="ECO:0000256" key="1">
    <source>
        <dbReference type="SAM" id="MobiDB-lite"/>
    </source>
</evidence>
<gene>
    <name evidence="2" type="ORF">CT0861_02932</name>
</gene>
<feature type="compositionally biased region" description="Basic residues" evidence="1">
    <location>
        <begin position="190"/>
        <end position="202"/>
    </location>
</feature>
<name>A0A166UNW8_9PEZI</name>